<evidence type="ECO:0000256" key="1">
    <source>
        <dbReference type="SAM" id="SignalP"/>
    </source>
</evidence>
<organism evidence="2 3">
    <name type="scientific">Pseudomonas fulva</name>
    <dbReference type="NCBI Taxonomy" id="47880"/>
    <lineage>
        <taxon>Bacteria</taxon>
        <taxon>Pseudomonadati</taxon>
        <taxon>Pseudomonadota</taxon>
        <taxon>Gammaproteobacteria</taxon>
        <taxon>Pseudomonadales</taxon>
        <taxon>Pseudomonadaceae</taxon>
        <taxon>Pseudomonas</taxon>
    </lineage>
</organism>
<reference evidence="2 3" key="1">
    <citation type="submission" date="2014-12" db="EMBL/GenBank/DDBJ databases">
        <title>16Stimator: statistical estimation of ribosomal gene copy numbers from draft genome assemblies.</title>
        <authorList>
            <person name="Perisin M.A."/>
            <person name="Vetter M."/>
            <person name="Gilbert J.A."/>
            <person name="Bergelson J."/>
        </authorList>
    </citation>
    <scope>NUCLEOTIDE SEQUENCE [LARGE SCALE GENOMIC DNA]</scope>
    <source>
        <strain evidence="2 3">MEJ086</strain>
    </source>
</reference>
<sequence>MNRYRLFALLCLLALVSGCASKMDVAINATPDPDYPFDRNAAVLVTTADGDDENALNARYYLHDMVSALKGEGFRNVFTDRTRPSVDTAADLTFTLDVGSKRTRYRYTANDYGQVTTHTSTVCREDRKSKKKDKRLICTHTPQSHYGVVGTSERTGQTTRSTFTLTAWDRHLRRIVYRLRVTAYNENCQNGKVEAFLVQQGLQYLNFHERIEQKRTVALPEGRGC</sequence>
<proteinExistence type="predicted"/>
<evidence type="ECO:0000313" key="2">
    <source>
        <dbReference type="EMBL" id="KIP87893.1"/>
    </source>
</evidence>
<gene>
    <name evidence="2" type="ORF">RU08_25830</name>
</gene>
<dbReference type="Proteomes" id="UP000032068">
    <property type="component" value="Unassembled WGS sequence"/>
</dbReference>
<evidence type="ECO:0000313" key="3">
    <source>
        <dbReference type="Proteomes" id="UP000032068"/>
    </source>
</evidence>
<protein>
    <recommendedName>
        <fullName evidence="4">Lipoprotein</fullName>
    </recommendedName>
</protein>
<feature type="chain" id="PRO_5002212792" description="Lipoprotein" evidence="1">
    <location>
        <begin position="23"/>
        <end position="225"/>
    </location>
</feature>
<evidence type="ECO:0008006" key="4">
    <source>
        <dbReference type="Google" id="ProtNLM"/>
    </source>
</evidence>
<accession>A0A0D0IXV5</accession>
<dbReference type="RefSeq" id="WP_042556757.1">
    <property type="nucleotide sequence ID" value="NZ_JXQW01000124.1"/>
</dbReference>
<feature type="signal peptide" evidence="1">
    <location>
        <begin position="1"/>
        <end position="22"/>
    </location>
</feature>
<dbReference type="PROSITE" id="PS51257">
    <property type="entry name" value="PROKAR_LIPOPROTEIN"/>
    <property type="match status" value="1"/>
</dbReference>
<dbReference type="OrthoDB" id="7000951at2"/>
<dbReference type="AlphaFoldDB" id="A0A0D0IXV5"/>
<dbReference type="EMBL" id="JXQW01000124">
    <property type="protein sequence ID" value="KIP87893.1"/>
    <property type="molecule type" value="Genomic_DNA"/>
</dbReference>
<comment type="caution">
    <text evidence="2">The sequence shown here is derived from an EMBL/GenBank/DDBJ whole genome shotgun (WGS) entry which is preliminary data.</text>
</comment>
<name>A0A0D0IXV5_9PSED</name>
<keyword evidence="1" id="KW-0732">Signal</keyword>